<dbReference type="GO" id="GO:0016279">
    <property type="term" value="F:protein-lysine N-methyltransferase activity"/>
    <property type="evidence" value="ECO:0007669"/>
    <property type="project" value="InterPro"/>
</dbReference>
<keyword evidence="1 6" id="KW-0489">Methyltransferase</keyword>
<dbReference type="InterPro" id="IPR026170">
    <property type="entry name" value="FAM173A/B"/>
</dbReference>
<dbReference type="STRING" id="1173020.Cha6605_1540"/>
<dbReference type="EMBL" id="CP003600">
    <property type="protein sequence ID" value="AFY92699.1"/>
    <property type="molecule type" value="Genomic_DNA"/>
</dbReference>
<dbReference type="SUPFAM" id="SSF53335">
    <property type="entry name" value="S-adenosyl-L-methionine-dependent methyltransferases"/>
    <property type="match status" value="1"/>
</dbReference>
<keyword evidence="2" id="KW-0808">Transferase</keyword>
<evidence type="ECO:0000259" key="5">
    <source>
        <dbReference type="Pfam" id="PF13847"/>
    </source>
</evidence>
<dbReference type="KEGG" id="cmp:Cha6605_1540"/>
<evidence type="ECO:0000256" key="3">
    <source>
        <dbReference type="ARBA" id="ARBA00022691"/>
    </source>
</evidence>
<accession>K9UER8</accession>
<keyword evidence="7" id="KW-1185">Reference proteome</keyword>
<dbReference type="GO" id="GO:0032259">
    <property type="term" value="P:methylation"/>
    <property type="evidence" value="ECO:0007669"/>
    <property type="project" value="UniProtKB-KW"/>
</dbReference>
<dbReference type="PANTHER" id="PTHR13610">
    <property type="entry name" value="METHYLTRANSFERASE DOMAIN-CONTAINING PROTEIN"/>
    <property type="match status" value="1"/>
</dbReference>
<sequence length="237" mass="25589">MISPQQQLPRSLSNRIALATIISLSLLGAGCSTTSTTSDRTETADAPAAPGVAQAPTLRSPDVVYVPTPQAVVDRMLAIAKVNSKDVLYDLGSGDGRIPITAAQKFGIRATGIDINPERIKEANTNAQTAGVTDRVRFLNQDLFQSKFSDATVVTLYLLPELNVKLRPQLFAQLKPGTRIVSHAFDMGDWKPDRTEQVGTSTIYFWTVPKNPPANLRAVRVAQTTPVSSQAGKVYAR</sequence>
<dbReference type="RefSeq" id="WP_015158875.1">
    <property type="nucleotide sequence ID" value="NC_019697.1"/>
</dbReference>
<evidence type="ECO:0000256" key="1">
    <source>
        <dbReference type="ARBA" id="ARBA00022603"/>
    </source>
</evidence>
<organism evidence="6 7">
    <name type="scientific">Chamaesiphon minutus (strain ATCC 27169 / PCC 6605)</name>
    <dbReference type="NCBI Taxonomy" id="1173020"/>
    <lineage>
        <taxon>Bacteria</taxon>
        <taxon>Bacillati</taxon>
        <taxon>Cyanobacteriota</taxon>
        <taxon>Cyanophyceae</taxon>
        <taxon>Gomontiellales</taxon>
        <taxon>Chamaesiphonaceae</taxon>
        <taxon>Chamaesiphon</taxon>
    </lineage>
</organism>
<evidence type="ECO:0000313" key="7">
    <source>
        <dbReference type="Proteomes" id="UP000010366"/>
    </source>
</evidence>
<protein>
    <submittedName>
        <fullName evidence="6">Putative RNA methylase family UPF0020</fullName>
    </submittedName>
</protein>
<dbReference type="Pfam" id="PF13847">
    <property type="entry name" value="Methyltransf_31"/>
    <property type="match status" value="1"/>
</dbReference>
<dbReference type="CDD" id="cd02440">
    <property type="entry name" value="AdoMet_MTases"/>
    <property type="match status" value="1"/>
</dbReference>
<evidence type="ECO:0000256" key="2">
    <source>
        <dbReference type="ARBA" id="ARBA00022679"/>
    </source>
</evidence>
<reference evidence="6 7" key="1">
    <citation type="submission" date="2012-05" db="EMBL/GenBank/DDBJ databases">
        <title>Finished chromosome of genome of Chamaesiphon sp. PCC 6605.</title>
        <authorList>
            <consortium name="US DOE Joint Genome Institute"/>
            <person name="Gugger M."/>
            <person name="Coursin T."/>
            <person name="Rippka R."/>
            <person name="Tandeau De Marsac N."/>
            <person name="Huntemann M."/>
            <person name="Wei C.-L."/>
            <person name="Han J."/>
            <person name="Detter J.C."/>
            <person name="Han C."/>
            <person name="Tapia R."/>
            <person name="Chen A."/>
            <person name="Kyrpides N."/>
            <person name="Mavromatis K."/>
            <person name="Markowitz V."/>
            <person name="Szeto E."/>
            <person name="Ivanova N."/>
            <person name="Pagani I."/>
            <person name="Pati A."/>
            <person name="Goodwin L."/>
            <person name="Nordberg H.P."/>
            <person name="Cantor M.N."/>
            <person name="Hua S.X."/>
            <person name="Woyke T."/>
            <person name="Kerfeld C.A."/>
        </authorList>
    </citation>
    <scope>NUCLEOTIDE SEQUENCE [LARGE SCALE GENOMIC DNA]</scope>
    <source>
        <strain evidence="7">ATCC 27169 / PCC 6605</strain>
    </source>
</reference>
<feature type="region of interest" description="Disordered" evidence="4">
    <location>
        <begin position="33"/>
        <end position="54"/>
    </location>
</feature>
<dbReference type="HOGENOM" id="CLU_068443_2_0_3"/>
<dbReference type="InterPro" id="IPR025714">
    <property type="entry name" value="Methyltranfer_dom"/>
</dbReference>
<dbReference type="PATRIC" id="fig|1173020.3.peg.1775"/>
<dbReference type="Gene3D" id="3.40.50.150">
    <property type="entry name" value="Vaccinia Virus protein VP39"/>
    <property type="match status" value="1"/>
</dbReference>
<dbReference type="eggNOG" id="COG2890">
    <property type="taxonomic scope" value="Bacteria"/>
</dbReference>
<dbReference type="Proteomes" id="UP000010366">
    <property type="component" value="Chromosome"/>
</dbReference>
<evidence type="ECO:0000313" key="6">
    <source>
        <dbReference type="EMBL" id="AFY92699.1"/>
    </source>
</evidence>
<feature type="domain" description="Methyltransferase" evidence="5">
    <location>
        <begin position="86"/>
        <end position="194"/>
    </location>
</feature>
<dbReference type="OrthoDB" id="281208at2"/>
<keyword evidence="3" id="KW-0949">S-adenosyl-L-methionine</keyword>
<dbReference type="InterPro" id="IPR029063">
    <property type="entry name" value="SAM-dependent_MTases_sf"/>
</dbReference>
<evidence type="ECO:0000256" key="4">
    <source>
        <dbReference type="SAM" id="MobiDB-lite"/>
    </source>
</evidence>
<name>K9UER8_CHAP6</name>
<proteinExistence type="predicted"/>
<dbReference type="PANTHER" id="PTHR13610:SF11">
    <property type="entry name" value="METHYLTRANSFERASE DOMAIN-CONTAINING PROTEIN"/>
    <property type="match status" value="1"/>
</dbReference>
<gene>
    <name evidence="6" type="ORF">Cha6605_1540</name>
</gene>
<dbReference type="AlphaFoldDB" id="K9UER8"/>